<feature type="compositionally biased region" description="Polar residues" evidence="1">
    <location>
        <begin position="81"/>
        <end position="100"/>
    </location>
</feature>
<dbReference type="OrthoDB" id="10250354at2759"/>
<feature type="compositionally biased region" description="Polar residues" evidence="1">
    <location>
        <begin position="549"/>
        <end position="566"/>
    </location>
</feature>
<dbReference type="InParanoid" id="A0A0D2APC3"/>
<dbReference type="InterPro" id="IPR018253">
    <property type="entry name" value="DnaJ_domain_CS"/>
</dbReference>
<dbReference type="STRING" id="253628.A0A0D2APC3"/>
<feature type="compositionally biased region" description="Basic and acidic residues" evidence="1">
    <location>
        <begin position="669"/>
        <end position="683"/>
    </location>
</feature>
<feature type="domain" description="J" evidence="2">
    <location>
        <begin position="9"/>
        <end position="75"/>
    </location>
</feature>
<dbReference type="GeneID" id="27315469"/>
<dbReference type="HOGENOM" id="CLU_006836_1_0_1"/>
<feature type="region of interest" description="Disordered" evidence="1">
    <location>
        <begin position="74"/>
        <end position="853"/>
    </location>
</feature>
<feature type="compositionally biased region" description="Polar residues" evidence="1">
    <location>
        <begin position="817"/>
        <end position="842"/>
    </location>
</feature>
<dbReference type="InterPro" id="IPR051964">
    <property type="entry name" value="Chaperone_stress_response"/>
</dbReference>
<feature type="compositionally biased region" description="Polar residues" evidence="1">
    <location>
        <begin position="600"/>
        <end position="616"/>
    </location>
</feature>
<dbReference type="RefSeq" id="XP_016210843.1">
    <property type="nucleotide sequence ID" value="XM_016361268.1"/>
</dbReference>
<feature type="compositionally biased region" description="Pro residues" evidence="1">
    <location>
        <begin position="780"/>
        <end position="791"/>
    </location>
</feature>
<evidence type="ECO:0000313" key="3">
    <source>
        <dbReference type="EMBL" id="KIW00974.1"/>
    </source>
</evidence>
<dbReference type="PANTHER" id="PTHR44029">
    <property type="entry name" value="DNAJ HOMOLOG SUBFAMILY C MEMBER 21"/>
    <property type="match status" value="1"/>
</dbReference>
<feature type="compositionally biased region" description="Polar residues" evidence="1">
    <location>
        <begin position="315"/>
        <end position="327"/>
    </location>
</feature>
<feature type="compositionally biased region" description="Basic and acidic residues" evidence="1">
    <location>
        <begin position="162"/>
        <end position="178"/>
    </location>
</feature>
<dbReference type="SUPFAM" id="SSF46565">
    <property type="entry name" value="Chaperone J-domain"/>
    <property type="match status" value="1"/>
</dbReference>
<reference evidence="3 4" key="1">
    <citation type="submission" date="2015-01" db="EMBL/GenBank/DDBJ databases">
        <title>The Genome Sequence of Ochroconis gallopava CBS43764.</title>
        <authorList>
            <consortium name="The Broad Institute Genomics Platform"/>
            <person name="Cuomo C."/>
            <person name="de Hoog S."/>
            <person name="Gorbushina A."/>
            <person name="Stielow B."/>
            <person name="Teixiera M."/>
            <person name="Abouelleil A."/>
            <person name="Chapman S.B."/>
            <person name="Priest M."/>
            <person name="Young S.K."/>
            <person name="Wortman J."/>
            <person name="Nusbaum C."/>
            <person name="Birren B."/>
        </authorList>
    </citation>
    <scope>NUCLEOTIDE SEQUENCE [LARGE SCALE GENOMIC DNA]</scope>
    <source>
        <strain evidence="3 4">CBS 43764</strain>
    </source>
</reference>
<dbReference type="Gene3D" id="1.10.287.110">
    <property type="entry name" value="DnaJ domain"/>
    <property type="match status" value="1"/>
</dbReference>
<name>A0A0D2APC3_9PEZI</name>
<dbReference type="GO" id="GO:0005737">
    <property type="term" value="C:cytoplasm"/>
    <property type="evidence" value="ECO:0007669"/>
    <property type="project" value="TreeGrafter"/>
</dbReference>
<dbReference type="AlphaFoldDB" id="A0A0D2APC3"/>
<gene>
    <name evidence="3" type="ORF">PV09_07496</name>
</gene>
<organism evidence="3 4">
    <name type="scientific">Verruconis gallopava</name>
    <dbReference type="NCBI Taxonomy" id="253628"/>
    <lineage>
        <taxon>Eukaryota</taxon>
        <taxon>Fungi</taxon>
        <taxon>Dikarya</taxon>
        <taxon>Ascomycota</taxon>
        <taxon>Pezizomycotina</taxon>
        <taxon>Dothideomycetes</taxon>
        <taxon>Pleosporomycetidae</taxon>
        <taxon>Venturiales</taxon>
        <taxon>Sympoventuriaceae</taxon>
        <taxon>Verruconis</taxon>
    </lineage>
</organism>
<dbReference type="Proteomes" id="UP000053259">
    <property type="component" value="Unassembled WGS sequence"/>
</dbReference>
<feature type="compositionally biased region" description="Basic and acidic residues" evidence="1">
    <location>
        <begin position="193"/>
        <end position="202"/>
    </location>
</feature>
<dbReference type="InterPro" id="IPR036869">
    <property type="entry name" value="J_dom_sf"/>
</dbReference>
<dbReference type="PROSITE" id="PS50076">
    <property type="entry name" value="DNAJ_2"/>
    <property type="match status" value="1"/>
</dbReference>
<dbReference type="SMART" id="SM00271">
    <property type="entry name" value="DnaJ"/>
    <property type="match status" value="1"/>
</dbReference>
<feature type="compositionally biased region" description="Acidic residues" evidence="1">
    <location>
        <begin position="399"/>
        <end position="408"/>
    </location>
</feature>
<feature type="compositionally biased region" description="Basic residues" evidence="1">
    <location>
        <begin position="658"/>
        <end position="668"/>
    </location>
</feature>
<feature type="compositionally biased region" description="Low complexity" evidence="1">
    <location>
        <begin position="765"/>
        <end position="777"/>
    </location>
</feature>
<feature type="compositionally biased region" description="Low complexity" evidence="1">
    <location>
        <begin position="364"/>
        <end position="398"/>
    </location>
</feature>
<sequence>MVKADPKRNYYADLEVSPSADIDEIKRQFRKLARLYHPDRNPGKEVEYVPKFQAIQAAHEILSDPDARAKYDADRRKLNAYASTRPNVPPRTSGQTNFNRSPYEAFSNFPPPRMRTQPKPTRERPQSFTTHSSTQPPPRQSAFPNFASPHNPGPRVPPRQTYAKDDADARRSAWEHIKHTSRHPQEQTWSDDDGLRKARAARDAATAHQSKPGLGRSSTVKGGQPRKTGFDPNARLSGDWEPQARSTSSYKAGYRTTPPRAPSPPPATAHAEKEKLRTEPLGSFRTKLNPDEVPFSEGARVRTPYASEGIGEKTYFNTGNLSRSSSMRDAPELAKQAARKGPSPRANAARHRSASPVSRNNVNSKSSPMSSSRRASAAPGSRRGTTFNLDYSSSSSSEVSEDDEDPDSDASVKQMSGSGAGATFKGRKTAQPSSFWRERTDSPLKGHPNGPFSRNGDPGSKTSGIPPIFSFSNIENGGNAQDHRRRSADNISTNFNASEWEGTFKGSNAFAPPPPPPRPTSGRGATTRRRASPTRRGSSKPAQARPGASSDNPIDLTSTQPGTQANPIDLEADAMPFPPPRFSMHFGATQDSSGIPPRSAGSSSQGGVSLGEQQQSGTGGPGTFRSEDWLRKPTFFFQPPTEAPRPPSPGKANTTTAKKTKATRPRKQSKGENHLRPPTHELSSDVEGEESEATGGKTSRGSGSPDGDAMEIDSDLASGAGTSTSPRTEREPRIVPVAPQRPEWREPAGAQPGVKPGVIPGMNTSAVPSAVPNAAVPGQAHPPPPPPPPQPAMSNTKQKRDSSLNFDSFHRAAPFAPTTSGNGLSSLKTDLSGTLPFESQPSPVHPGKPTLPRQLELPRVPKAPMPPSGSRISQTQWREYMSAMAFYMGAWYQFEDKILAHFNARHRNAAKFGTGILLTEGGVGGAADAMRLLEAGGEGSEEGYASYLRGMEEDIKVSKHWDVAKEKHRFAIETLLDFKKKIYLGQAQIIGNAQ</sequence>
<evidence type="ECO:0000259" key="2">
    <source>
        <dbReference type="PROSITE" id="PS50076"/>
    </source>
</evidence>
<evidence type="ECO:0000256" key="1">
    <source>
        <dbReference type="SAM" id="MobiDB-lite"/>
    </source>
</evidence>
<dbReference type="PROSITE" id="PS00636">
    <property type="entry name" value="DNAJ_1"/>
    <property type="match status" value="1"/>
</dbReference>
<dbReference type="InterPro" id="IPR001623">
    <property type="entry name" value="DnaJ_domain"/>
</dbReference>
<dbReference type="PANTHER" id="PTHR44029:SF1">
    <property type="entry name" value="DNAJ HOMOLOG SUBFAMILY C MEMBER 21"/>
    <property type="match status" value="1"/>
</dbReference>
<dbReference type="EMBL" id="KN847558">
    <property type="protein sequence ID" value="KIW00974.1"/>
    <property type="molecule type" value="Genomic_DNA"/>
</dbReference>
<keyword evidence="4" id="KW-1185">Reference proteome</keyword>
<accession>A0A0D2APC3</accession>
<dbReference type="VEuPathDB" id="FungiDB:PV09_07496"/>
<dbReference type="CDD" id="cd06257">
    <property type="entry name" value="DnaJ"/>
    <property type="match status" value="1"/>
</dbReference>
<proteinExistence type="predicted"/>
<feature type="compositionally biased region" description="Polar residues" evidence="1">
    <location>
        <begin position="470"/>
        <end position="479"/>
    </location>
</feature>
<protein>
    <recommendedName>
        <fullName evidence="2">J domain-containing protein</fullName>
    </recommendedName>
</protein>
<dbReference type="Pfam" id="PF00226">
    <property type="entry name" value="DnaJ"/>
    <property type="match status" value="1"/>
</dbReference>
<evidence type="ECO:0000313" key="4">
    <source>
        <dbReference type="Proteomes" id="UP000053259"/>
    </source>
</evidence>
<dbReference type="PRINTS" id="PR00625">
    <property type="entry name" value="JDOMAIN"/>
</dbReference>